<dbReference type="PANTHER" id="PTHR32009">
    <property type="entry name" value="TMV RESISTANCE PROTEIN N-LIKE"/>
    <property type="match status" value="1"/>
</dbReference>
<dbReference type="GO" id="GO:0061809">
    <property type="term" value="F:NAD+ nucleosidase activity, cyclic ADP-ribose generating"/>
    <property type="evidence" value="ECO:0007669"/>
    <property type="project" value="UniProtKB-EC"/>
</dbReference>
<dbReference type="RefSeq" id="XP_022141803.1">
    <property type="nucleotide sequence ID" value="XM_022286111.1"/>
</dbReference>
<dbReference type="PANTHER" id="PTHR32009:SF39">
    <property type="entry name" value="TIR DOMAIN-CONTAINING PROTEIN"/>
    <property type="match status" value="1"/>
</dbReference>
<dbReference type="Gene3D" id="3.40.50.10140">
    <property type="entry name" value="Toll/interleukin-1 receptor homology (TIR) domain"/>
    <property type="match status" value="1"/>
</dbReference>
<accession>A0A6J1CLL3</accession>
<dbReference type="GO" id="GO:0007165">
    <property type="term" value="P:signal transduction"/>
    <property type="evidence" value="ECO:0007669"/>
    <property type="project" value="InterPro"/>
</dbReference>
<dbReference type="KEGG" id="mcha:111012087"/>
<dbReference type="Proteomes" id="UP000504603">
    <property type="component" value="Unplaced"/>
</dbReference>
<evidence type="ECO:0000256" key="4">
    <source>
        <dbReference type="ARBA" id="ARBA00047304"/>
    </source>
</evidence>
<evidence type="ECO:0000256" key="2">
    <source>
        <dbReference type="ARBA" id="ARBA00022801"/>
    </source>
</evidence>
<dbReference type="PROSITE" id="PS50104">
    <property type="entry name" value="TIR"/>
    <property type="match status" value="1"/>
</dbReference>
<name>A0A6J1CLL3_MOMCH</name>
<evidence type="ECO:0000256" key="1">
    <source>
        <dbReference type="ARBA" id="ARBA00011982"/>
    </source>
</evidence>
<feature type="domain" description="TIR" evidence="5">
    <location>
        <begin position="49"/>
        <end position="213"/>
    </location>
</feature>
<dbReference type="OrthoDB" id="6160824at2759"/>
<keyword evidence="3" id="KW-0520">NAD</keyword>
<gene>
    <name evidence="7" type="primary">LOC111012087</name>
</gene>
<dbReference type="SMART" id="SM00255">
    <property type="entry name" value="TIR"/>
    <property type="match status" value="1"/>
</dbReference>
<dbReference type="GeneID" id="111012087"/>
<dbReference type="AlphaFoldDB" id="A0A6J1CLL3"/>
<dbReference type="SUPFAM" id="SSF52200">
    <property type="entry name" value="Toll/Interleukin receptor TIR domain"/>
    <property type="match status" value="1"/>
</dbReference>
<reference evidence="7" key="1">
    <citation type="submission" date="2025-08" db="UniProtKB">
        <authorList>
            <consortium name="RefSeq"/>
        </authorList>
    </citation>
    <scope>IDENTIFICATION</scope>
    <source>
        <strain evidence="7">OHB3-1</strain>
    </source>
</reference>
<dbReference type="Pfam" id="PF01582">
    <property type="entry name" value="TIR"/>
    <property type="match status" value="1"/>
</dbReference>
<evidence type="ECO:0000313" key="6">
    <source>
        <dbReference type="Proteomes" id="UP000504603"/>
    </source>
</evidence>
<dbReference type="InterPro" id="IPR035897">
    <property type="entry name" value="Toll_tir_struct_dom_sf"/>
</dbReference>
<evidence type="ECO:0000256" key="3">
    <source>
        <dbReference type="ARBA" id="ARBA00023027"/>
    </source>
</evidence>
<sequence length="217" mass="24497">MRAMESLDLALFSSPLRSMRESSSVLMSRRTEASSASELSTWPQDPPMNNCDVFISFSKRDSQGDFASYLDKALTNVGLITTIDHSFGDELHQTLENIIQNSRCWIVVLSKDYAAERRLRVLAKIMDCVAETTRQVIPVFYRVDRSHVRDQSGVFEKSFDRYEARALVAEEKQIQPWRAALTKISNLPGVIVTKGRSCKILFGQIKLGDRLESTNAG</sequence>
<dbReference type="EC" id="3.2.2.6" evidence="1"/>
<dbReference type="InterPro" id="IPR000157">
    <property type="entry name" value="TIR_dom"/>
</dbReference>
<protein>
    <recommendedName>
        <fullName evidence="1">ADP-ribosyl cyclase/cyclic ADP-ribose hydrolase</fullName>
        <ecNumber evidence="1">3.2.2.6</ecNumber>
    </recommendedName>
</protein>
<evidence type="ECO:0000259" key="5">
    <source>
        <dbReference type="PROSITE" id="PS50104"/>
    </source>
</evidence>
<keyword evidence="2" id="KW-0378">Hydrolase</keyword>
<comment type="catalytic activity">
    <reaction evidence="4">
        <text>NAD(+) + H2O = ADP-D-ribose + nicotinamide + H(+)</text>
        <dbReference type="Rhea" id="RHEA:16301"/>
        <dbReference type="ChEBI" id="CHEBI:15377"/>
        <dbReference type="ChEBI" id="CHEBI:15378"/>
        <dbReference type="ChEBI" id="CHEBI:17154"/>
        <dbReference type="ChEBI" id="CHEBI:57540"/>
        <dbReference type="ChEBI" id="CHEBI:57967"/>
        <dbReference type="EC" id="3.2.2.6"/>
    </reaction>
    <physiologicalReaction direction="left-to-right" evidence="4">
        <dbReference type="Rhea" id="RHEA:16302"/>
    </physiologicalReaction>
</comment>
<evidence type="ECO:0000313" key="7">
    <source>
        <dbReference type="RefSeq" id="XP_022141803.1"/>
    </source>
</evidence>
<keyword evidence="6" id="KW-1185">Reference proteome</keyword>
<proteinExistence type="predicted"/>
<organism evidence="6 7">
    <name type="scientific">Momordica charantia</name>
    <name type="common">Bitter gourd</name>
    <name type="synonym">Balsam pear</name>
    <dbReference type="NCBI Taxonomy" id="3673"/>
    <lineage>
        <taxon>Eukaryota</taxon>
        <taxon>Viridiplantae</taxon>
        <taxon>Streptophyta</taxon>
        <taxon>Embryophyta</taxon>
        <taxon>Tracheophyta</taxon>
        <taxon>Spermatophyta</taxon>
        <taxon>Magnoliopsida</taxon>
        <taxon>eudicotyledons</taxon>
        <taxon>Gunneridae</taxon>
        <taxon>Pentapetalae</taxon>
        <taxon>rosids</taxon>
        <taxon>fabids</taxon>
        <taxon>Cucurbitales</taxon>
        <taxon>Cucurbitaceae</taxon>
        <taxon>Momordiceae</taxon>
        <taxon>Momordica</taxon>
    </lineage>
</organism>